<accession>T1IPT4</accession>
<reference evidence="1" key="2">
    <citation type="submission" date="2015-02" db="UniProtKB">
        <authorList>
            <consortium name="EnsemblMetazoa"/>
        </authorList>
    </citation>
    <scope>IDENTIFICATION</scope>
</reference>
<dbReference type="AlphaFoldDB" id="T1IPT4"/>
<organism evidence="1 2">
    <name type="scientific">Strigamia maritima</name>
    <name type="common">European centipede</name>
    <name type="synonym">Geophilus maritimus</name>
    <dbReference type="NCBI Taxonomy" id="126957"/>
    <lineage>
        <taxon>Eukaryota</taxon>
        <taxon>Metazoa</taxon>
        <taxon>Ecdysozoa</taxon>
        <taxon>Arthropoda</taxon>
        <taxon>Myriapoda</taxon>
        <taxon>Chilopoda</taxon>
        <taxon>Pleurostigmophora</taxon>
        <taxon>Geophilomorpha</taxon>
        <taxon>Linotaeniidae</taxon>
        <taxon>Strigamia</taxon>
    </lineage>
</organism>
<reference evidence="2" key="1">
    <citation type="submission" date="2011-05" db="EMBL/GenBank/DDBJ databases">
        <authorList>
            <person name="Richards S.R."/>
            <person name="Qu J."/>
            <person name="Jiang H."/>
            <person name="Jhangiani S.N."/>
            <person name="Agravi P."/>
            <person name="Goodspeed R."/>
            <person name="Gross S."/>
            <person name="Mandapat C."/>
            <person name="Jackson L."/>
            <person name="Mathew T."/>
            <person name="Pu L."/>
            <person name="Thornton R."/>
            <person name="Saada N."/>
            <person name="Wilczek-Boney K.B."/>
            <person name="Lee S."/>
            <person name="Kovar C."/>
            <person name="Wu Y."/>
            <person name="Scherer S.E."/>
            <person name="Worley K.C."/>
            <person name="Muzny D.M."/>
            <person name="Gibbs R."/>
        </authorList>
    </citation>
    <scope>NUCLEOTIDE SEQUENCE</scope>
    <source>
        <strain evidence="2">Brora</strain>
    </source>
</reference>
<dbReference type="Proteomes" id="UP000014500">
    <property type="component" value="Unassembled WGS sequence"/>
</dbReference>
<proteinExistence type="predicted"/>
<dbReference type="EnsemblMetazoa" id="SMAR003039-RA">
    <property type="protein sequence ID" value="SMAR003039-PA"/>
    <property type="gene ID" value="SMAR003039"/>
</dbReference>
<evidence type="ECO:0000313" key="2">
    <source>
        <dbReference type="Proteomes" id="UP000014500"/>
    </source>
</evidence>
<keyword evidence="2" id="KW-1185">Reference proteome</keyword>
<protein>
    <submittedName>
        <fullName evidence="1">Uncharacterized protein</fullName>
    </submittedName>
</protein>
<dbReference type="EMBL" id="JH431265">
    <property type="status" value="NOT_ANNOTATED_CDS"/>
    <property type="molecule type" value="Genomic_DNA"/>
</dbReference>
<name>T1IPT4_STRMM</name>
<sequence length="98" mass="11353">MEAVSPTNSELAIEEIDVDENSSTSSTVNYTRSELVVPSQFNPEPQNQCVSCIFWNYVRMIVFYFMMYALKRELTGENVTIFKTAKTLYKIAKHKDRN</sequence>
<dbReference type="HOGENOM" id="CLU_2336251_0_0_1"/>
<evidence type="ECO:0000313" key="1">
    <source>
        <dbReference type="EnsemblMetazoa" id="SMAR003039-PA"/>
    </source>
</evidence>